<protein>
    <recommendedName>
        <fullName evidence="1">diguanylate cyclase</fullName>
        <ecNumber evidence="1">2.7.7.65</ecNumber>
    </recommendedName>
</protein>
<dbReference type="InterPro" id="IPR029787">
    <property type="entry name" value="Nucleotide_cyclase"/>
</dbReference>
<dbReference type="Pfam" id="PF00990">
    <property type="entry name" value="GGDEF"/>
    <property type="match status" value="1"/>
</dbReference>
<dbReference type="InterPro" id="IPR043128">
    <property type="entry name" value="Rev_trsase/Diguanyl_cyclase"/>
</dbReference>
<proteinExistence type="predicted"/>
<feature type="coiled-coil region" evidence="2">
    <location>
        <begin position="23"/>
        <end position="50"/>
    </location>
</feature>
<dbReference type="GO" id="GO:0005886">
    <property type="term" value="C:plasma membrane"/>
    <property type="evidence" value="ECO:0007669"/>
    <property type="project" value="TreeGrafter"/>
</dbReference>
<dbReference type="AlphaFoldDB" id="A0A2R4WR04"/>
<evidence type="ECO:0000256" key="3">
    <source>
        <dbReference type="SAM" id="MobiDB-lite"/>
    </source>
</evidence>
<keyword evidence="6" id="KW-1185">Reference proteome</keyword>
<dbReference type="OrthoDB" id="9759607at2"/>
<reference evidence="5 6" key="1">
    <citation type="submission" date="2018-04" db="EMBL/GenBank/DDBJ databases">
        <title>Methylobacterium sp. PR1016A genome.</title>
        <authorList>
            <person name="Park W."/>
        </authorList>
    </citation>
    <scope>NUCLEOTIDE SEQUENCE [LARGE SCALE GENOMIC DNA]</scope>
    <source>
        <strain evidence="5 6">PR1016A</strain>
    </source>
</reference>
<keyword evidence="2" id="KW-0175">Coiled coil</keyword>
<gene>
    <name evidence="5" type="ORF">DA075_26020</name>
</gene>
<evidence type="ECO:0000256" key="2">
    <source>
        <dbReference type="SAM" id="Coils"/>
    </source>
</evidence>
<organism evidence="5 6">
    <name type="scientific">Methylobacterium currus</name>
    <dbReference type="NCBI Taxonomy" id="2051553"/>
    <lineage>
        <taxon>Bacteria</taxon>
        <taxon>Pseudomonadati</taxon>
        <taxon>Pseudomonadota</taxon>
        <taxon>Alphaproteobacteria</taxon>
        <taxon>Hyphomicrobiales</taxon>
        <taxon>Methylobacteriaceae</taxon>
        <taxon>Methylobacterium</taxon>
    </lineage>
</organism>
<dbReference type="InterPro" id="IPR050469">
    <property type="entry name" value="Diguanylate_Cyclase"/>
</dbReference>
<name>A0A2R4WR04_9HYPH</name>
<evidence type="ECO:0000313" key="5">
    <source>
        <dbReference type="EMBL" id="AWB23925.1"/>
    </source>
</evidence>
<feature type="region of interest" description="Disordered" evidence="3">
    <location>
        <begin position="129"/>
        <end position="224"/>
    </location>
</feature>
<dbReference type="KEGG" id="mee:DA075_26020"/>
<dbReference type="GO" id="GO:0052621">
    <property type="term" value="F:diguanylate cyclase activity"/>
    <property type="evidence" value="ECO:0007669"/>
    <property type="project" value="UniProtKB-EC"/>
</dbReference>
<dbReference type="SUPFAM" id="SSF55073">
    <property type="entry name" value="Nucleotide cyclase"/>
    <property type="match status" value="1"/>
</dbReference>
<accession>A0A2R4WR04</accession>
<sequence length="302" mass="33473">MLGRPFGPFLYALAIALEMLLNAASVGDRFMRLERERDQAQARADTLNLVAHTDALTGLPNRRSLERQVARRRPRAVAILDIDHFKRINDTFGHDQGDAVLVAVARALAAGPAFAGRLGGEEFAPLLDDENLGRRRRGVAPDDPRPGGASPGRDRPGHGERRGRASGRHDELRRGAEGRRPRTLRRRGRRPELLRRRPQRLPGAGGATGSGRRPRRPDPPYCTSSRRRAMTWAWISAAPSKIDRMRASQSRRLTGYSRAKPLPPWIWRALSAAAQATRAASSFAMPASRSQRLPSSFWCAAK</sequence>
<dbReference type="EC" id="2.7.7.65" evidence="1"/>
<feature type="domain" description="GGDEF" evidence="4">
    <location>
        <begin position="73"/>
        <end position="197"/>
    </location>
</feature>
<evidence type="ECO:0000313" key="6">
    <source>
        <dbReference type="Proteomes" id="UP000244755"/>
    </source>
</evidence>
<feature type="compositionally biased region" description="Basic and acidic residues" evidence="3">
    <location>
        <begin position="152"/>
        <end position="180"/>
    </location>
</feature>
<dbReference type="GO" id="GO:0043709">
    <property type="term" value="P:cell adhesion involved in single-species biofilm formation"/>
    <property type="evidence" value="ECO:0007669"/>
    <property type="project" value="TreeGrafter"/>
</dbReference>
<dbReference type="NCBIfam" id="TIGR00254">
    <property type="entry name" value="GGDEF"/>
    <property type="match status" value="1"/>
</dbReference>
<evidence type="ECO:0000256" key="1">
    <source>
        <dbReference type="ARBA" id="ARBA00012528"/>
    </source>
</evidence>
<dbReference type="SMART" id="SM00267">
    <property type="entry name" value="GGDEF"/>
    <property type="match status" value="1"/>
</dbReference>
<dbReference type="PROSITE" id="PS50887">
    <property type="entry name" value="GGDEF"/>
    <property type="match status" value="1"/>
</dbReference>
<dbReference type="PANTHER" id="PTHR45138:SF24">
    <property type="entry name" value="DIGUANYLATE CYCLASE DGCC-RELATED"/>
    <property type="match status" value="1"/>
</dbReference>
<evidence type="ECO:0000259" key="4">
    <source>
        <dbReference type="PROSITE" id="PS50887"/>
    </source>
</evidence>
<dbReference type="Gene3D" id="3.30.70.270">
    <property type="match status" value="1"/>
</dbReference>
<dbReference type="InterPro" id="IPR000160">
    <property type="entry name" value="GGDEF_dom"/>
</dbReference>
<dbReference type="EMBL" id="CP028843">
    <property type="protein sequence ID" value="AWB23925.1"/>
    <property type="molecule type" value="Genomic_DNA"/>
</dbReference>
<dbReference type="PANTHER" id="PTHR45138">
    <property type="entry name" value="REGULATORY COMPONENTS OF SENSORY TRANSDUCTION SYSTEM"/>
    <property type="match status" value="1"/>
</dbReference>
<dbReference type="GO" id="GO:1902201">
    <property type="term" value="P:negative regulation of bacterial-type flagellum-dependent cell motility"/>
    <property type="evidence" value="ECO:0007669"/>
    <property type="project" value="TreeGrafter"/>
</dbReference>
<dbReference type="Proteomes" id="UP000244755">
    <property type="component" value="Chromosome 1"/>
</dbReference>
<dbReference type="CDD" id="cd01949">
    <property type="entry name" value="GGDEF"/>
    <property type="match status" value="1"/>
</dbReference>